<evidence type="ECO:0000256" key="4">
    <source>
        <dbReference type="ARBA" id="ARBA00022679"/>
    </source>
</evidence>
<comment type="catalytic activity">
    <reaction evidence="1">
        <text>ATP + protein L-histidine = ADP + protein N-phospho-L-histidine.</text>
        <dbReference type="EC" id="2.7.13.3"/>
    </reaction>
</comment>
<comment type="caution">
    <text evidence="12">The sequence shown here is derived from an EMBL/GenBank/DDBJ whole genome shotgun (WGS) entry which is preliminary data.</text>
</comment>
<dbReference type="RefSeq" id="WP_274992176.1">
    <property type="nucleotide sequence ID" value="NZ_JAJQQP010000002.1"/>
</dbReference>
<dbReference type="Pfam" id="PF02518">
    <property type="entry name" value="HATPase_c"/>
    <property type="match status" value="1"/>
</dbReference>
<keyword evidence="3" id="KW-0597">Phosphoprotein</keyword>
<accession>A0ABU2CHV9</accession>
<dbReference type="GO" id="GO:0016301">
    <property type="term" value="F:kinase activity"/>
    <property type="evidence" value="ECO:0007669"/>
    <property type="project" value="UniProtKB-KW"/>
</dbReference>
<dbReference type="InterPro" id="IPR003594">
    <property type="entry name" value="HATPase_dom"/>
</dbReference>
<sequence>MDPAPAVWRSTPARMLWGAALGAVTWPLDLVLAVVALVRRPTPPGPVGTLVAWHRRRTVRFLGWSDPGAPAQLRSEARTVWGKGRGAVLTSPRAARYLAARVGVGLVGTFVLGLLAYGLFAVVAALASWLFDMRLTVDEAFQGDGLSTADLLGMLPVGAILLYLDLMGLIGVALLDRSAAARWLAPSRSEQLEAEVESLTVSRADLLAALDAERGRIERDLHDGVQQRAVALGLLVNRARRAVGASSSGSLLLERAAREAELLVTDLRDVAWRVRPTTLDTHGLAPVLAELVSRAEPPTVLEWESPERLPSAVETTIYYVVAEALTNVAKHSGAGEARVRVSVGRARRDLPAPEVHVTITDNGVGGAVLSPGHGLAGLAGRVAAAGGTLAVDSPAGGPTRIEVNLPCA</sequence>
<dbReference type="PANTHER" id="PTHR24421">
    <property type="entry name" value="NITRATE/NITRITE SENSOR PROTEIN NARX-RELATED"/>
    <property type="match status" value="1"/>
</dbReference>
<dbReference type="EC" id="2.7.13.3" evidence="2"/>
<evidence type="ECO:0000256" key="8">
    <source>
        <dbReference type="ARBA" id="ARBA00023012"/>
    </source>
</evidence>
<keyword evidence="13" id="KW-1185">Reference proteome</keyword>
<evidence type="ECO:0000256" key="6">
    <source>
        <dbReference type="ARBA" id="ARBA00022777"/>
    </source>
</evidence>
<keyword evidence="5" id="KW-0547">Nucleotide-binding</keyword>
<evidence type="ECO:0000256" key="5">
    <source>
        <dbReference type="ARBA" id="ARBA00022741"/>
    </source>
</evidence>
<dbReference type="SUPFAM" id="SSF55874">
    <property type="entry name" value="ATPase domain of HSP90 chaperone/DNA topoisomerase II/histidine kinase"/>
    <property type="match status" value="1"/>
</dbReference>
<dbReference type="CDD" id="cd16917">
    <property type="entry name" value="HATPase_UhpB-NarQ-NarX-like"/>
    <property type="match status" value="1"/>
</dbReference>
<dbReference type="InterPro" id="IPR050482">
    <property type="entry name" value="Sensor_HK_TwoCompSys"/>
</dbReference>
<name>A0ABU2CHV9_9MICO</name>
<keyword evidence="6 12" id="KW-0418">Kinase</keyword>
<protein>
    <recommendedName>
        <fullName evidence="2">histidine kinase</fullName>
        <ecNumber evidence="2">2.7.13.3</ecNumber>
    </recommendedName>
</protein>
<evidence type="ECO:0000259" key="10">
    <source>
        <dbReference type="Pfam" id="PF02518"/>
    </source>
</evidence>
<dbReference type="Proteomes" id="UP001183585">
    <property type="component" value="Unassembled WGS sequence"/>
</dbReference>
<feature type="transmembrane region" description="Helical" evidence="9">
    <location>
        <begin position="102"/>
        <end position="131"/>
    </location>
</feature>
<organism evidence="12 13">
    <name type="scientific">Promicromonospora iranensis</name>
    <dbReference type="NCBI Taxonomy" id="1105144"/>
    <lineage>
        <taxon>Bacteria</taxon>
        <taxon>Bacillati</taxon>
        <taxon>Actinomycetota</taxon>
        <taxon>Actinomycetes</taxon>
        <taxon>Micrococcales</taxon>
        <taxon>Promicromonosporaceae</taxon>
        <taxon>Promicromonospora</taxon>
    </lineage>
</organism>
<keyword evidence="4" id="KW-0808">Transferase</keyword>
<evidence type="ECO:0000259" key="11">
    <source>
        <dbReference type="Pfam" id="PF07730"/>
    </source>
</evidence>
<feature type="domain" description="Signal transduction histidine kinase subgroup 3 dimerisation and phosphoacceptor" evidence="11">
    <location>
        <begin position="213"/>
        <end position="279"/>
    </location>
</feature>
<reference evidence="12 13" key="1">
    <citation type="submission" date="2023-07" db="EMBL/GenBank/DDBJ databases">
        <title>Sequencing the genomes of 1000 actinobacteria strains.</title>
        <authorList>
            <person name="Klenk H.-P."/>
        </authorList>
    </citation>
    <scope>NUCLEOTIDE SEQUENCE [LARGE SCALE GENOMIC DNA]</scope>
    <source>
        <strain evidence="12 13">DSM 45554</strain>
    </source>
</reference>
<evidence type="ECO:0000313" key="13">
    <source>
        <dbReference type="Proteomes" id="UP001183585"/>
    </source>
</evidence>
<dbReference type="InterPro" id="IPR036890">
    <property type="entry name" value="HATPase_C_sf"/>
</dbReference>
<evidence type="ECO:0000313" key="12">
    <source>
        <dbReference type="EMBL" id="MDR7380919.1"/>
    </source>
</evidence>
<dbReference type="EMBL" id="JAVDYE010000001">
    <property type="protein sequence ID" value="MDR7380919.1"/>
    <property type="molecule type" value="Genomic_DNA"/>
</dbReference>
<dbReference type="Gene3D" id="1.20.5.1930">
    <property type="match status" value="1"/>
</dbReference>
<evidence type="ECO:0000256" key="7">
    <source>
        <dbReference type="ARBA" id="ARBA00022840"/>
    </source>
</evidence>
<evidence type="ECO:0000256" key="9">
    <source>
        <dbReference type="SAM" id="Phobius"/>
    </source>
</evidence>
<feature type="transmembrane region" description="Helical" evidence="9">
    <location>
        <begin position="15"/>
        <end position="38"/>
    </location>
</feature>
<evidence type="ECO:0000256" key="1">
    <source>
        <dbReference type="ARBA" id="ARBA00000085"/>
    </source>
</evidence>
<dbReference type="InterPro" id="IPR011712">
    <property type="entry name" value="Sig_transdc_His_kin_sub3_dim/P"/>
</dbReference>
<gene>
    <name evidence="12" type="ORF">J2S48_000434</name>
</gene>
<proteinExistence type="predicted"/>
<dbReference type="Pfam" id="PF07730">
    <property type="entry name" value="HisKA_3"/>
    <property type="match status" value="1"/>
</dbReference>
<keyword evidence="9" id="KW-1133">Transmembrane helix</keyword>
<feature type="transmembrane region" description="Helical" evidence="9">
    <location>
        <begin position="151"/>
        <end position="175"/>
    </location>
</feature>
<dbReference type="Gene3D" id="3.30.565.10">
    <property type="entry name" value="Histidine kinase-like ATPase, C-terminal domain"/>
    <property type="match status" value="1"/>
</dbReference>
<keyword evidence="9" id="KW-0812">Transmembrane</keyword>
<keyword evidence="7" id="KW-0067">ATP-binding</keyword>
<feature type="domain" description="Histidine kinase/HSP90-like ATPase" evidence="10">
    <location>
        <begin position="314"/>
        <end position="406"/>
    </location>
</feature>
<keyword evidence="8" id="KW-0902">Two-component regulatory system</keyword>
<evidence type="ECO:0000256" key="3">
    <source>
        <dbReference type="ARBA" id="ARBA00022553"/>
    </source>
</evidence>
<keyword evidence="9" id="KW-0472">Membrane</keyword>
<dbReference type="PANTHER" id="PTHR24421:SF10">
    <property type="entry name" value="NITRATE_NITRITE SENSOR PROTEIN NARQ"/>
    <property type="match status" value="1"/>
</dbReference>
<evidence type="ECO:0000256" key="2">
    <source>
        <dbReference type="ARBA" id="ARBA00012438"/>
    </source>
</evidence>